<evidence type="ECO:0000256" key="6">
    <source>
        <dbReference type="ARBA" id="ARBA00022525"/>
    </source>
</evidence>
<dbReference type="InterPro" id="IPR000008">
    <property type="entry name" value="C2_dom"/>
</dbReference>
<dbReference type="Proteomes" id="UP000515202">
    <property type="component" value="Unplaced"/>
</dbReference>
<evidence type="ECO:0000259" key="26">
    <source>
        <dbReference type="PROSITE" id="PS51412"/>
    </source>
</evidence>
<keyword evidence="5" id="KW-1003">Cell membrane</keyword>
<evidence type="ECO:0000256" key="3">
    <source>
        <dbReference type="ARBA" id="ARBA00009214"/>
    </source>
</evidence>
<dbReference type="GeneID" id="105300124"/>
<dbReference type="InterPro" id="IPR037300">
    <property type="entry name" value="Perforin-1_C2"/>
</dbReference>
<evidence type="ECO:0000256" key="23">
    <source>
        <dbReference type="ARBA" id="ARBA00078206"/>
    </source>
</evidence>
<dbReference type="KEGG" id="pvp:105300124"/>
<dbReference type="GO" id="GO:0005829">
    <property type="term" value="C:cytosol"/>
    <property type="evidence" value="ECO:0007669"/>
    <property type="project" value="Ensembl"/>
</dbReference>
<evidence type="ECO:0000256" key="19">
    <source>
        <dbReference type="ARBA" id="ARBA00046273"/>
    </source>
</evidence>
<evidence type="ECO:0000313" key="27">
    <source>
        <dbReference type="Proteomes" id="UP000515202"/>
    </source>
</evidence>
<dbReference type="InterPro" id="IPR020863">
    <property type="entry name" value="MACPF_CS"/>
</dbReference>
<dbReference type="GO" id="GO:0141201">
    <property type="term" value="P:pyroptotic cell death"/>
    <property type="evidence" value="ECO:0007669"/>
    <property type="project" value="Ensembl"/>
</dbReference>
<dbReference type="GO" id="GO:0051604">
    <property type="term" value="P:protein maturation"/>
    <property type="evidence" value="ECO:0007669"/>
    <property type="project" value="Ensembl"/>
</dbReference>
<organism evidence="27 28">
    <name type="scientific">Pteropus vampyrus</name>
    <name type="common">Large flying fox</name>
    <dbReference type="NCBI Taxonomy" id="132908"/>
    <lineage>
        <taxon>Eukaryota</taxon>
        <taxon>Metazoa</taxon>
        <taxon>Chordata</taxon>
        <taxon>Craniata</taxon>
        <taxon>Vertebrata</taxon>
        <taxon>Euteleostomi</taxon>
        <taxon>Mammalia</taxon>
        <taxon>Eutheria</taxon>
        <taxon>Laurasiatheria</taxon>
        <taxon>Chiroptera</taxon>
        <taxon>Yinpterochiroptera</taxon>
        <taxon>Pteropodoidea</taxon>
        <taxon>Pteropodidae</taxon>
        <taxon>Pteropodinae</taxon>
        <taxon>Pteropus</taxon>
    </lineage>
</organism>
<dbReference type="InterPro" id="IPR035892">
    <property type="entry name" value="C2_domain_sf"/>
</dbReference>
<evidence type="ECO:0000256" key="9">
    <source>
        <dbReference type="ARBA" id="ARBA00022723"/>
    </source>
</evidence>
<name>A0A6P3R9N7_PTEVA</name>
<dbReference type="Gene3D" id="2.60.40.150">
    <property type="entry name" value="C2 domain"/>
    <property type="match status" value="1"/>
</dbReference>
<dbReference type="PROSITE" id="PS51412">
    <property type="entry name" value="MACPF_2"/>
    <property type="match status" value="1"/>
</dbReference>
<dbReference type="GO" id="GO:0002839">
    <property type="term" value="P:positive regulation of immune response to tumor cell"/>
    <property type="evidence" value="ECO:0007669"/>
    <property type="project" value="Ensembl"/>
</dbReference>
<dbReference type="GO" id="GO:0005509">
    <property type="term" value="F:calcium ion binding"/>
    <property type="evidence" value="ECO:0007669"/>
    <property type="project" value="InterPro"/>
</dbReference>
<keyword evidence="16" id="KW-0325">Glycoprotein</keyword>
<evidence type="ECO:0000256" key="5">
    <source>
        <dbReference type="ARBA" id="ARBA00022475"/>
    </source>
</evidence>
<dbReference type="GO" id="GO:0046513">
    <property type="term" value="P:ceramide biosynthetic process"/>
    <property type="evidence" value="ECO:0007669"/>
    <property type="project" value="Ensembl"/>
</dbReference>
<evidence type="ECO:0000256" key="12">
    <source>
        <dbReference type="ARBA" id="ARBA00022837"/>
    </source>
</evidence>
<dbReference type="Pfam" id="PF00168">
    <property type="entry name" value="C2"/>
    <property type="match status" value="1"/>
</dbReference>
<evidence type="ECO:0000256" key="2">
    <source>
        <dbReference type="ARBA" id="ARBA00004651"/>
    </source>
</evidence>
<evidence type="ECO:0000256" key="16">
    <source>
        <dbReference type="ARBA" id="ARBA00023180"/>
    </source>
</evidence>
<keyword evidence="12" id="KW-0106">Calcium</keyword>
<comment type="subunit">
    <text evidence="20">Monomer, as soluble protein. Homooligomer; homooligomerizes to form a pore-forming ring.</text>
</comment>
<dbReference type="GO" id="GO:0140507">
    <property type="term" value="P:granzyme-mediated programmed cell death signaling pathway"/>
    <property type="evidence" value="ECO:0007669"/>
    <property type="project" value="Ensembl"/>
</dbReference>
<dbReference type="GO" id="GO:0051260">
    <property type="term" value="P:protein homooligomerization"/>
    <property type="evidence" value="ECO:0007669"/>
    <property type="project" value="Ensembl"/>
</dbReference>
<reference evidence="28" key="1">
    <citation type="submission" date="2025-08" db="UniProtKB">
        <authorList>
            <consortium name="RefSeq"/>
        </authorList>
    </citation>
    <scope>IDENTIFICATION</scope>
    <source>
        <tissue evidence="28">Kidney</tissue>
    </source>
</reference>
<dbReference type="FunFam" id="2.60.40.150:FF:000216">
    <property type="entry name" value="Perforin-1 precursor"/>
    <property type="match status" value="1"/>
</dbReference>
<feature type="domain" description="C2" evidence="25">
    <location>
        <begin position="399"/>
        <end position="514"/>
    </location>
</feature>
<dbReference type="GO" id="GO:0071806">
    <property type="term" value="P:protein transmembrane transport"/>
    <property type="evidence" value="ECO:0007669"/>
    <property type="project" value="Ensembl"/>
</dbReference>
<keyword evidence="4" id="KW-1134">Transmembrane beta strand</keyword>
<dbReference type="SMART" id="SM00239">
    <property type="entry name" value="C2"/>
    <property type="match status" value="1"/>
</dbReference>
<dbReference type="InterPro" id="IPR020864">
    <property type="entry name" value="MACPF"/>
</dbReference>
<dbReference type="GO" id="GO:0022829">
    <property type="term" value="F:wide pore channel activity"/>
    <property type="evidence" value="ECO:0007669"/>
    <property type="project" value="Ensembl"/>
</dbReference>
<dbReference type="CDD" id="cd04032">
    <property type="entry name" value="C2_Perforin"/>
    <property type="match status" value="1"/>
</dbReference>
<dbReference type="GO" id="GO:0044194">
    <property type="term" value="C:cytolytic granule"/>
    <property type="evidence" value="ECO:0007669"/>
    <property type="project" value="UniProtKB-SubCell"/>
</dbReference>
<dbReference type="SMART" id="SM00457">
    <property type="entry name" value="MACPF"/>
    <property type="match status" value="1"/>
</dbReference>
<accession>A0A6P3R9N7</accession>
<evidence type="ECO:0000256" key="1">
    <source>
        <dbReference type="ARBA" id="ARBA00004613"/>
    </source>
</evidence>
<gene>
    <name evidence="28" type="primary">PRF1</name>
</gene>
<evidence type="ECO:0000256" key="24">
    <source>
        <dbReference type="SAM" id="SignalP"/>
    </source>
</evidence>
<dbReference type="CTD" id="5551"/>
<dbReference type="PANTHER" id="PTHR46096">
    <property type="entry name" value="PERFORIN-1"/>
    <property type="match status" value="1"/>
</dbReference>
<keyword evidence="6" id="KW-0964">Secreted</keyword>
<dbReference type="OMA" id="LCKNALQ"/>
<keyword evidence="10 24" id="KW-0732">Signal</keyword>
<evidence type="ECO:0000256" key="22">
    <source>
        <dbReference type="ARBA" id="ARBA00076649"/>
    </source>
</evidence>
<comment type="subcellular location">
    <subcellularLocation>
        <location evidence="2">Cell membrane</location>
        <topology evidence="2">Multi-pass membrane protein</topology>
    </subcellularLocation>
    <subcellularLocation>
        <location evidence="18">Cytolytic granule</location>
    </subcellularLocation>
    <subcellularLocation>
        <location evidence="19">Endosome lumen</location>
    </subcellularLocation>
    <subcellularLocation>
        <location evidence="1">Secreted</location>
    </subcellularLocation>
</comment>
<dbReference type="GO" id="GO:0001778">
    <property type="term" value="P:plasma membrane repair"/>
    <property type="evidence" value="ECO:0007669"/>
    <property type="project" value="Ensembl"/>
</dbReference>
<comment type="similarity">
    <text evidence="3">Belongs to the complement C6/C7/C8/C9 family.</text>
</comment>
<evidence type="ECO:0000256" key="20">
    <source>
        <dbReference type="ARBA" id="ARBA00061912"/>
    </source>
</evidence>
<dbReference type="PROSITE" id="PS00279">
    <property type="entry name" value="MACPF_1"/>
    <property type="match status" value="1"/>
</dbReference>
<keyword evidence="27" id="KW-1185">Reference proteome</keyword>
<dbReference type="GO" id="GO:0140911">
    <property type="term" value="F:pore-forming activity"/>
    <property type="evidence" value="ECO:0007669"/>
    <property type="project" value="InterPro"/>
</dbReference>
<evidence type="ECO:0000256" key="11">
    <source>
        <dbReference type="ARBA" id="ARBA00022753"/>
    </source>
</evidence>
<keyword evidence="11" id="KW-0967">Endosome</keyword>
<feature type="signal peptide" evidence="24">
    <location>
        <begin position="1"/>
        <end position="21"/>
    </location>
</feature>
<evidence type="ECO:0000256" key="18">
    <source>
        <dbReference type="ARBA" id="ARBA00037806"/>
    </source>
</evidence>
<keyword evidence="14" id="KW-0472">Membrane</keyword>
<dbReference type="GO" id="GO:0051712">
    <property type="term" value="P:positive regulation of killing of cells of another organism"/>
    <property type="evidence" value="ECO:0007669"/>
    <property type="project" value="Ensembl"/>
</dbReference>
<evidence type="ECO:0000256" key="13">
    <source>
        <dbReference type="ARBA" id="ARBA00022852"/>
    </source>
</evidence>
<dbReference type="GO" id="GO:0001913">
    <property type="term" value="P:T cell mediated cytotoxicity"/>
    <property type="evidence" value="ECO:0007669"/>
    <property type="project" value="TreeGrafter"/>
</dbReference>
<evidence type="ECO:0000256" key="14">
    <source>
        <dbReference type="ARBA" id="ARBA00023136"/>
    </source>
</evidence>
<evidence type="ECO:0000256" key="8">
    <source>
        <dbReference type="ARBA" id="ARBA00022692"/>
    </source>
</evidence>
<keyword evidence="13" id="KW-0204">Cytolysis</keyword>
<evidence type="ECO:0000256" key="21">
    <source>
        <dbReference type="ARBA" id="ARBA00074926"/>
    </source>
</evidence>
<dbReference type="AlphaFoldDB" id="A0A6P3R9N7"/>
<dbReference type="GO" id="GO:0005576">
    <property type="term" value="C:extracellular region"/>
    <property type="evidence" value="ECO:0007669"/>
    <property type="project" value="UniProtKB-SubCell"/>
</dbReference>
<evidence type="ECO:0000313" key="28">
    <source>
        <dbReference type="RefSeq" id="XP_011370477.1"/>
    </source>
</evidence>
<dbReference type="GO" id="GO:0042802">
    <property type="term" value="F:identical protein binding"/>
    <property type="evidence" value="ECO:0007669"/>
    <property type="project" value="Ensembl"/>
</dbReference>
<evidence type="ECO:0000256" key="4">
    <source>
        <dbReference type="ARBA" id="ARBA00022452"/>
    </source>
</evidence>
<dbReference type="GO" id="GO:0031904">
    <property type="term" value="C:endosome lumen"/>
    <property type="evidence" value="ECO:0007669"/>
    <property type="project" value="UniProtKB-SubCell"/>
</dbReference>
<keyword evidence="9" id="KW-0479">Metal-binding</keyword>
<dbReference type="PANTHER" id="PTHR46096:SF3">
    <property type="entry name" value="PERFORIN-1"/>
    <property type="match status" value="1"/>
</dbReference>
<evidence type="ECO:0000256" key="7">
    <source>
        <dbReference type="ARBA" id="ARBA00022536"/>
    </source>
</evidence>
<keyword evidence="15" id="KW-1015">Disulfide bond</keyword>
<dbReference type="GO" id="GO:0001771">
    <property type="term" value="P:immunological synapse formation"/>
    <property type="evidence" value="ECO:0007669"/>
    <property type="project" value="Ensembl"/>
</dbReference>
<dbReference type="RefSeq" id="XP_011370477.1">
    <property type="nucleotide sequence ID" value="XM_011372175.2"/>
</dbReference>
<dbReference type="InterPro" id="IPR052784">
    <property type="entry name" value="Perforin-1_pore-forming"/>
</dbReference>
<proteinExistence type="inferred from homology"/>
<keyword evidence="8" id="KW-0812">Transmembrane</keyword>
<evidence type="ECO:0000259" key="25">
    <source>
        <dbReference type="PROSITE" id="PS50004"/>
    </source>
</evidence>
<evidence type="ECO:0000256" key="17">
    <source>
        <dbReference type="ARBA" id="ARBA00023228"/>
    </source>
</evidence>
<dbReference type="Pfam" id="PF01823">
    <property type="entry name" value="MACPF"/>
    <property type="match status" value="1"/>
</dbReference>
<feature type="domain" description="MACPF" evidence="26">
    <location>
        <begin position="27"/>
        <end position="375"/>
    </location>
</feature>
<evidence type="ECO:0000256" key="10">
    <source>
        <dbReference type="ARBA" id="ARBA00022729"/>
    </source>
</evidence>
<keyword evidence="7" id="KW-0245">EGF-like domain</keyword>
<dbReference type="GO" id="GO:0031640">
    <property type="term" value="P:killing of cells of another organism"/>
    <property type="evidence" value="ECO:0007669"/>
    <property type="project" value="UniProtKB-KW"/>
</dbReference>
<protein>
    <recommendedName>
        <fullName evidence="21">Perforin-1</fullName>
    </recommendedName>
    <alternativeName>
        <fullName evidence="23">Cytolysin</fullName>
    </alternativeName>
    <alternativeName>
        <fullName evidence="22">Lymphocyte pore-forming protein</fullName>
    </alternativeName>
</protein>
<dbReference type="PROSITE" id="PS50004">
    <property type="entry name" value="C2"/>
    <property type="match status" value="1"/>
</dbReference>
<dbReference type="OrthoDB" id="1366754at2759"/>
<sequence length="555" mass="60881">MATCVLLLGILLLLLPTPVPAPCRTAARSECRRVRKFVPGSWLAGEGVDVTSLQRSGSFPVDTQHFLRPDGTCTLCHNALQRGALQRLPLALTDWRAQGSGCQRHVVRAKLSSTEAVAEKAAGSIRNDWQVGLDVKPKPSSSARVAVAGSHSKAADFAAQKTHQDQYSFSTDLVECRFYSFHLVHSPPLHPNFKKAVKALPPDFNTSTESDYFRLVSNYGTHFIRSMELGGRISALTALRTCEMALEGLTADEVGDCLAVEAEVSIGGLASASSKIKACEEKKKQLKMTDSFHQAYRERYSEVVGGHHTSVHDLLFGNHAGPEQFSAWVASLQDSPSLVDYTLEPLHVLLGSQDPRREALRQAVSKYVMHRARWRDCSRPCPPGQQKSPHDPCQCVCHGSGATDKDCCPRKRGLAKLEVMNFQASGLWGDIFTATDAYVKVFFGGQERRTGTVWNNNHPRWVTTLDFGDVLLATGGPLRVQVWDADNGWDDNLLGTCDQTPQSGLQNVECNLNHGHLRFSYRAKCLPHLTGKACLQYAPQGLLGEPPGNRSGAVW</sequence>
<keyword evidence="17" id="KW-0458">Lysosome</keyword>
<dbReference type="GO" id="GO:0005886">
    <property type="term" value="C:plasma membrane"/>
    <property type="evidence" value="ECO:0007669"/>
    <property type="project" value="UniProtKB-SubCell"/>
</dbReference>
<dbReference type="GO" id="GO:0017038">
    <property type="term" value="P:protein import"/>
    <property type="evidence" value="ECO:0007669"/>
    <property type="project" value="Ensembl"/>
</dbReference>
<dbReference type="SUPFAM" id="SSF49562">
    <property type="entry name" value="C2 domain (Calcium/lipid-binding domain, CaLB)"/>
    <property type="match status" value="1"/>
</dbReference>
<evidence type="ECO:0000256" key="15">
    <source>
        <dbReference type="ARBA" id="ARBA00023157"/>
    </source>
</evidence>
<dbReference type="GO" id="GO:0051607">
    <property type="term" value="P:defense response to virus"/>
    <property type="evidence" value="ECO:0007669"/>
    <property type="project" value="TreeGrafter"/>
</dbReference>
<feature type="chain" id="PRO_5027639672" description="Perforin-1" evidence="24">
    <location>
        <begin position="22"/>
        <end position="555"/>
    </location>
</feature>